<dbReference type="RefSeq" id="WP_143156030.1">
    <property type="nucleotide sequence ID" value="NZ_FRCY01000007.1"/>
</dbReference>
<dbReference type="Proteomes" id="UP000184513">
    <property type="component" value="Unassembled WGS sequence"/>
</dbReference>
<keyword evidence="2" id="KW-1185">Reference proteome</keyword>
<dbReference type="STRING" id="388280.SAMN04488057_10794"/>
<evidence type="ECO:0008006" key="3">
    <source>
        <dbReference type="Google" id="ProtNLM"/>
    </source>
</evidence>
<dbReference type="OrthoDB" id="835770at2"/>
<sequence>MKRLIALLDFSEYSVPLIQMAYQWKVHYGMKLVFVNRVPGMIPTVADKTTRKQLISFEKEEAKKNFLDLLDKTNLNHSDDIFLAIDKPLVPFLKTYLEPNDVLFLGLKGTGPLKKFLIGSTATNIINQLNHLFVGIPKTINRSIPEKLVVACHPKYPVNEIALKRLLASIGDHLEEVEWLTIISDQSEEEESQSYLQKLSGNFTGSWTHRLNIYMGKDAVKEIKSTYGHQKEIFIVLQKGSRNLNDQLFRKLFINDLIHDGNTPLIILP</sequence>
<gene>
    <name evidence="1" type="ORF">SAMN04488057_10794</name>
</gene>
<evidence type="ECO:0000313" key="2">
    <source>
        <dbReference type="Proteomes" id="UP000184513"/>
    </source>
</evidence>
<reference evidence="1 2" key="1">
    <citation type="submission" date="2016-11" db="EMBL/GenBank/DDBJ databases">
        <authorList>
            <person name="Jaros S."/>
            <person name="Januszkiewicz K."/>
            <person name="Wedrychowicz H."/>
        </authorList>
    </citation>
    <scope>NUCLEOTIDE SEQUENCE [LARGE SCALE GENOMIC DNA]</scope>
    <source>
        <strain evidence="1 2">CGMCC 1.6102</strain>
    </source>
</reference>
<protein>
    <recommendedName>
        <fullName evidence="3">Nucleotide-binding universal stress protein, UspA family</fullName>
    </recommendedName>
</protein>
<organism evidence="1 2">
    <name type="scientific">Cyclobacterium lianum</name>
    <dbReference type="NCBI Taxonomy" id="388280"/>
    <lineage>
        <taxon>Bacteria</taxon>
        <taxon>Pseudomonadati</taxon>
        <taxon>Bacteroidota</taxon>
        <taxon>Cytophagia</taxon>
        <taxon>Cytophagales</taxon>
        <taxon>Cyclobacteriaceae</taxon>
        <taxon>Cyclobacterium</taxon>
    </lineage>
</organism>
<accession>A0A1M7P7A4</accession>
<dbReference type="Gene3D" id="3.40.50.12370">
    <property type="match status" value="1"/>
</dbReference>
<dbReference type="SUPFAM" id="SSF52402">
    <property type="entry name" value="Adenine nucleotide alpha hydrolases-like"/>
    <property type="match status" value="1"/>
</dbReference>
<dbReference type="EMBL" id="FRCY01000007">
    <property type="protein sequence ID" value="SHN12551.1"/>
    <property type="molecule type" value="Genomic_DNA"/>
</dbReference>
<name>A0A1M7P7A4_9BACT</name>
<proteinExistence type="predicted"/>
<dbReference type="AlphaFoldDB" id="A0A1M7P7A4"/>
<evidence type="ECO:0000313" key="1">
    <source>
        <dbReference type="EMBL" id="SHN12551.1"/>
    </source>
</evidence>